<reference evidence="2 3" key="1">
    <citation type="submission" date="2023-03" db="EMBL/GenBank/DDBJ databases">
        <title>Complete genome sequence of Tepidibacter sp. SWIR-1, isolated from a deep-sea hydrothermal vent.</title>
        <authorList>
            <person name="Li X."/>
        </authorList>
    </citation>
    <scope>NUCLEOTIDE SEQUENCE [LARGE SCALE GENOMIC DNA]</scope>
    <source>
        <strain evidence="2 3">SWIR-1</strain>
    </source>
</reference>
<dbReference type="EMBL" id="CP120733">
    <property type="protein sequence ID" value="WFD11388.1"/>
    <property type="molecule type" value="Genomic_DNA"/>
</dbReference>
<dbReference type="PANTHER" id="PTHR22916">
    <property type="entry name" value="GLYCOSYLTRANSFERASE"/>
    <property type="match status" value="1"/>
</dbReference>
<keyword evidence="2" id="KW-0328">Glycosyltransferase</keyword>
<dbReference type="SUPFAM" id="SSF53448">
    <property type="entry name" value="Nucleotide-diphospho-sugar transferases"/>
    <property type="match status" value="1"/>
</dbReference>
<dbReference type="GO" id="GO:0016757">
    <property type="term" value="F:glycosyltransferase activity"/>
    <property type="evidence" value="ECO:0007669"/>
    <property type="project" value="UniProtKB-KW"/>
</dbReference>
<evidence type="ECO:0000259" key="1">
    <source>
        <dbReference type="Pfam" id="PF00535"/>
    </source>
</evidence>
<dbReference type="Pfam" id="PF00535">
    <property type="entry name" value="Glycos_transf_2"/>
    <property type="match status" value="1"/>
</dbReference>
<name>A0ABY8EEL7_9FIRM</name>
<keyword evidence="3" id="KW-1185">Reference proteome</keyword>
<evidence type="ECO:0000313" key="3">
    <source>
        <dbReference type="Proteomes" id="UP001222800"/>
    </source>
</evidence>
<protein>
    <submittedName>
        <fullName evidence="2">Glycosyltransferase</fullName>
        <ecNumber evidence="2">2.4.-.-</ecNumber>
    </submittedName>
</protein>
<dbReference type="PANTHER" id="PTHR22916:SF3">
    <property type="entry name" value="UDP-GLCNAC:BETAGAL BETA-1,3-N-ACETYLGLUCOSAMINYLTRANSFERASE-LIKE PROTEIN 1"/>
    <property type="match status" value="1"/>
</dbReference>
<accession>A0ABY8EEL7</accession>
<dbReference type="Proteomes" id="UP001222800">
    <property type="component" value="Chromosome"/>
</dbReference>
<dbReference type="RefSeq" id="WP_277733425.1">
    <property type="nucleotide sequence ID" value="NZ_CP120733.1"/>
</dbReference>
<dbReference type="Gene3D" id="3.90.550.10">
    <property type="entry name" value="Spore Coat Polysaccharide Biosynthesis Protein SpsA, Chain A"/>
    <property type="match status" value="1"/>
</dbReference>
<dbReference type="InterPro" id="IPR001173">
    <property type="entry name" value="Glyco_trans_2-like"/>
</dbReference>
<keyword evidence="2" id="KW-0808">Transferase</keyword>
<gene>
    <name evidence="2" type="ORF">P4S50_04740</name>
</gene>
<dbReference type="InterPro" id="IPR029044">
    <property type="entry name" value="Nucleotide-diphossugar_trans"/>
</dbReference>
<dbReference type="EC" id="2.4.-.-" evidence="2"/>
<proteinExistence type="predicted"/>
<evidence type="ECO:0000313" key="2">
    <source>
        <dbReference type="EMBL" id="WFD11388.1"/>
    </source>
</evidence>
<feature type="domain" description="Glycosyltransferase 2-like" evidence="1">
    <location>
        <begin position="6"/>
        <end position="184"/>
    </location>
</feature>
<sequence>MNKLATVMMLSYNNIQYMKGAIDSLLNQSYEQIELIISDDGSNDFDEIFIESIREYIESNKKDNLVNYIIRKNEINIGTVKNINKIILLSSGNYLIPLSCDDEFYDKDVVRDIVEYFDTHEQIIATGYRVYFDENLEIVNDIYPKQKDIEYLYRTPQELYKRLCSGNFISGSSTPYTRAFIEKYGLFDEDYRLLEDFPKYLNITRRGCSIGFINRKLVKYRYGGVSTNNTKNIIKEQFYNDHITLNKKEIFPYN</sequence>
<organism evidence="2 3">
    <name type="scientific">Tepidibacter hydrothermalis</name>
    <dbReference type="NCBI Taxonomy" id="3036126"/>
    <lineage>
        <taxon>Bacteria</taxon>
        <taxon>Bacillati</taxon>
        <taxon>Bacillota</taxon>
        <taxon>Clostridia</taxon>
        <taxon>Peptostreptococcales</taxon>
        <taxon>Peptostreptococcaceae</taxon>
        <taxon>Tepidibacter</taxon>
    </lineage>
</organism>